<dbReference type="Pfam" id="PF13439">
    <property type="entry name" value="Glyco_transf_4"/>
    <property type="match status" value="1"/>
</dbReference>
<dbReference type="RefSeq" id="WP_265998901.1">
    <property type="nucleotide sequence ID" value="NZ_JAPJDN010000020.1"/>
</dbReference>
<evidence type="ECO:0000313" key="6">
    <source>
        <dbReference type="Proteomes" id="UP001300745"/>
    </source>
</evidence>
<dbReference type="InterPro" id="IPR028098">
    <property type="entry name" value="Glyco_trans_4-like_N"/>
</dbReference>
<dbReference type="InterPro" id="IPR001296">
    <property type="entry name" value="Glyco_trans_1"/>
</dbReference>
<gene>
    <name evidence="5" type="ORF">ORI27_20700</name>
</gene>
<evidence type="ECO:0000256" key="1">
    <source>
        <dbReference type="ARBA" id="ARBA00022676"/>
    </source>
</evidence>
<evidence type="ECO:0000259" key="4">
    <source>
        <dbReference type="Pfam" id="PF13439"/>
    </source>
</evidence>
<keyword evidence="1 5" id="KW-0328">Glycosyltransferase</keyword>
<name>A0ABT3SHW2_9MYCO</name>
<feature type="domain" description="Glycosyltransferase subfamily 4-like N-terminal" evidence="4">
    <location>
        <begin position="93"/>
        <end position="207"/>
    </location>
</feature>
<dbReference type="Gene3D" id="3.40.50.2000">
    <property type="entry name" value="Glycogen Phosphorylase B"/>
    <property type="match status" value="2"/>
</dbReference>
<dbReference type="Pfam" id="PF00534">
    <property type="entry name" value="Glycos_transf_1"/>
    <property type="match status" value="1"/>
</dbReference>
<accession>A0ABT3SHW2</accession>
<evidence type="ECO:0000259" key="3">
    <source>
        <dbReference type="Pfam" id="PF00534"/>
    </source>
</evidence>
<evidence type="ECO:0000256" key="2">
    <source>
        <dbReference type="ARBA" id="ARBA00022679"/>
    </source>
</evidence>
<dbReference type="Proteomes" id="UP001300745">
    <property type="component" value="Unassembled WGS sequence"/>
</dbReference>
<dbReference type="EC" id="2.4.-.-" evidence="5"/>
<reference evidence="5 6" key="1">
    <citation type="submission" date="2022-11" db="EMBL/GenBank/DDBJ databases">
        <title>Mycobacterium sp. nov.</title>
        <authorList>
            <person name="Papic B."/>
            <person name="Spicic S."/>
            <person name="Duvnjak S."/>
        </authorList>
    </citation>
    <scope>NUCLEOTIDE SEQUENCE [LARGE SCALE GENOMIC DNA]</scope>
    <source>
        <strain evidence="5 6">CVI_P4</strain>
    </source>
</reference>
<dbReference type="EMBL" id="JAPJDO010000020">
    <property type="protein sequence ID" value="MCX2939121.1"/>
    <property type="molecule type" value="Genomic_DNA"/>
</dbReference>
<proteinExistence type="predicted"/>
<protein>
    <submittedName>
        <fullName evidence="5">Glycosyltransferase</fullName>
        <ecNumber evidence="5">2.4.-.-</ecNumber>
    </submittedName>
</protein>
<dbReference type="PANTHER" id="PTHR12526">
    <property type="entry name" value="GLYCOSYLTRANSFERASE"/>
    <property type="match status" value="1"/>
</dbReference>
<organism evidence="5 6">
    <name type="scientific">Mycobacterium pinniadriaticum</name>
    <dbReference type="NCBI Taxonomy" id="2994102"/>
    <lineage>
        <taxon>Bacteria</taxon>
        <taxon>Bacillati</taxon>
        <taxon>Actinomycetota</taxon>
        <taxon>Actinomycetes</taxon>
        <taxon>Mycobacteriales</taxon>
        <taxon>Mycobacteriaceae</taxon>
        <taxon>Mycobacterium</taxon>
    </lineage>
</organism>
<dbReference type="SUPFAM" id="SSF53756">
    <property type="entry name" value="UDP-Glycosyltransferase/glycogen phosphorylase"/>
    <property type="match status" value="1"/>
</dbReference>
<evidence type="ECO:0000313" key="5">
    <source>
        <dbReference type="EMBL" id="MCX2939121.1"/>
    </source>
</evidence>
<dbReference type="GO" id="GO:0016757">
    <property type="term" value="F:glycosyltransferase activity"/>
    <property type="evidence" value="ECO:0007669"/>
    <property type="project" value="UniProtKB-KW"/>
</dbReference>
<feature type="domain" description="Glycosyl transferase family 1" evidence="3">
    <location>
        <begin position="223"/>
        <end position="381"/>
    </location>
</feature>
<keyword evidence="2 5" id="KW-0808">Transferase</keyword>
<sequence>MIRPTVVYLVSRFPVTSETFIVREIEALNSSGRFDVELRSLFSSPDSPVHEIARRWNERLVRPTPAAAAVGFGWALLTRPLALLAVLVAVIGGYHRRPPLAVRALVTVLLACAHARDLARRPGPLHVHAHYATYPALAAWVCRRLIGTDYSFTVHAHDLYVDTSMLDRKISDARYVVTISEYNRVLLERHNAAHTPIHVVHAGIDTAAYRFRPRGVPRQGAVRALTVASLQSYKGHAVLLDALALGGPGVDRIALDLIGDGVLRGDLEDLVDRLGLRERVRFLGSCSEDQVRSALETADLFVLPSIVADDGQMEGLPVALMEALACGVPTVSTDLSGIPEIVVDGVTGLLAKPGDSVGLNRTLAEMVQLGSAAVKFAEAGRLLVTREFDLEKTICELGELLAGSFSGTGHL</sequence>
<keyword evidence="6" id="KW-1185">Reference proteome</keyword>
<comment type="caution">
    <text evidence="5">The sequence shown here is derived from an EMBL/GenBank/DDBJ whole genome shotgun (WGS) entry which is preliminary data.</text>
</comment>